<dbReference type="InterPro" id="IPR042098">
    <property type="entry name" value="TauD-like_sf"/>
</dbReference>
<name>A0AA39HEW2_9BILA</name>
<gene>
    <name evidence="8" type="ORF">QR680_016848</name>
</gene>
<keyword evidence="7" id="KW-0408">Iron</keyword>
<dbReference type="Gene3D" id="3.60.130.10">
    <property type="entry name" value="Clavaminate synthase-like"/>
    <property type="match status" value="1"/>
</dbReference>
<reference evidence="8" key="1">
    <citation type="submission" date="2023-06" db="EMBL/GenBank/DDBJ databases">
        <title>Genomic analysis of the entomopathogenic nematode Steinernema hermaphroditum.</title>
        <authorList>
            <person name="Schwarz E.M."/>
            <person name="Heppert J.K."/>
            <person name="Baniya A."/>
            <person name="Schwartz H.T."/>
            <person name="Tan C.-H."/>
            <person name="Antoshechkin I."/>
            <person name="Sternberg P.W."/>
            <person name="Goodrich-Blair H."/>
            <person name="Dillman A.R."/>
        </authorList>
    </citation>
    <scope>NUCLEOTIDE SEQUENCE</scope>
    <source>
        <strain evidence="8">PS9179</strain>
        <tissue evidence="8">Whole animal</tissue>
    </source>
</reference>
<sequence length="289" mass="32765">MSLFTSSTSQAVAMISLKSARRFSKVLNVEWADGFRANFSYVWLRDSADRTALVHLELTPKPEAVDINADRLLLKWPQYVSSQFSSEFLRSHSTIKPMISEPESASEYPVSLNWHIVHADSMPIGNCMGSIQWGANFEEIGTVWPHFEKIASMCAVESLNPSENARLYLVDSFNAVEEMAATHPEEFNFLCNCSLQYQDGPFAAAHKIVRMVDNKITSIIFNNVSRSAEVPSENVEKFYSSLQLMGRFLWRNASLIELRPHERLVVNNHRVMVGAPAQYGRRLRVQLSC</sequence>
<comment type="cofactor">
    <cofactor evidence="1">
        <name>L-ascorbate</name>
        <dbReference type="ChEBI" id="CHEBI:38290"/>
    </cofactor>
</comment>
<dbReference type="GO" id="GO:0046872">
    <property type="term" value="F:metal ion binding"/>
    <property type="evidence" value="ECO:0007669"/>
    <property type="project" value="UniProtKB-KW"/>
</dbReference>
<evidence type="ECO:0000256" key="1">
    <source>
        <dbReference type="ARBA" id="ARBA00001961"/>
    </source>
</evidence>
<dbReference type="SUPFAM" id="SSF51197">
    <property type="entry name" value="Clavaminate synthase-like"/>
    <property type="match status" value="1"/>
</dbReference>
<dbReference type="AlphaFoldDB" id="A0AA39HEW2"/>
<dbReference type="Proteomes" id="UP001175271">
    <property type="component" value="Unassembled WGS sequence"/>
</dbReference>
<keyword evidence="6" id="KW-0560">Oxidoreductase</keyword>
<evidence type="ECO:0000256" key="5">
    <source>
        <dbReference type="ARBA" id="ARBA00022964"/>
    </source>
</evidence>
<dbReference type="GO" id="GO:0045329">
    <property type="term" value="P:carnitine biosynthetic process"/>
    <property type="evidence" value="ECO:0007669"/>
    <property type="project" value="UniProtKB-KW"/>
</dbReference>
<accession>A0AA39HEW2</accession>
<dbReference type="PANTHER" id="PTHR10696:SF51">
    <property type="entry name" value="TRIMETHYLLYSINE DIOXYGENASE, MITOCHONDRIAL"/>
    <property type="match status" value="1"/>
</dbReference>
<keyword evidence="4" id="KW-0124">Carnitine biosynthesis</keyword>
<dbReference type="PANTHER" id="PTHR10696">
    <property type="entry name" value="GAMMA-BUTYROBETAINE HYDROXYLASE-RELATED"/>
    <property type="match status" value="1"/>
</dbReference>
<protein>
    <recommendedName>
        <fullName evidence="10">TauD/TfdA-like domain-containing protein</fullName>
    </recommendedName>
</protein>
<dbReference type="GO" id="GO:0051213">
    <property type="term" value="F:dioxygenase activity"/>
    <property type="evidence" value="ECO:0007669"/>
    <property type="project" value="UniProtKB-KW"/>
</dbReference>
<evidence type="ECO:0000256" key="4">
    <source>
        <dbReference type="ARBA" id="ARBA00022873"/>
    </source>
</evidence>
<comment type="caution">
    <text evidence="8">The sequence shown here is derived from an EMBL/GenBank/DDBJ whole genome shotgun (WGS) entry which is preliminary data.</text>
</comment>
<evidence type="ECO:0000256" key="2">
    <source>
        <dbReference type="ARBA" id="ARBA00005022"/>
    </source>
</evidence>
<comment type="pathway">
    <text evidence="2">Amine and polyamine biosynthesis; carnitine biosynthesis.</text>
</comment>
<organism evidence="8 9">
    <name type="scientific">Steinernema hermaphroditum</name>
    <dbReference type="NCBI Taxonomy" id="289476"/>
    <lineage>
        <taxon>Eukaryota</taxon>
        <taxon>Metazoa</taxon>
        <taxon>Ecdysozoa</taxon>
        <taxon>Nematoda</taxon>
        <taxon>Chromadorea</taxon>
        <taxon>Rhabditida</taxon>
        <taxon>Tylenchina</taxon>
        <taxon>Panagrolaimomorpha</taxon>
        <taxon>Strongyloidoidea</taxon>
        <taxon>Steinernematidae</taxon>
        <taxon>Steinernema</taxon>
    </lineage>
</organism>
<evidence type="ECO:0008006" key="10">
    <source>
        <dbReference type="Google" id="ProtNLM"/>
    </source>
</evidence>
<dbReference type="InterPro" id="IPR050411">
    <property type="entry name" value="AlphaKG_dependent_hydroxylases"/>
</dbReference>
<dbReference type="InterPro" id="IPR038492">
    <property type="entry name" value="GBBH-like_N_sf"/>
</dbReference>
<keyword evidence="9" id="KW-1185">Reference proteome</keyword>
<evidence type="ECO:0000256" key="3">
    <source>
        <dbReference type="ARBA" id="ARBA00022723"/>
    </source>
</evidence>
<keyword evidence="3" id="KW-0479">Metal-binding</keyword>
<evidence type="ECO:0000313" key="8">
    <source>
        <dbReference type="EMBL" id="KAK0403302.1"/>
    </source>
</evidence>
<evidence type="ECO:0000256" key="6">
    <source>
        <dbReference type="ARBA" id="ARBA00023002"/>
    </source>
</evidence>
<evidence type="ECO:0000313" key="9">
    <source>
        <dbReference type="Proteomes" id="UP001175271"/>
    </source>
</evidence>
<proteinExistence type="predicted"/>
<evidence type="ECO:0000256" key="7">
    <source>
        <dbReference type="ARBA" id="ARBA00023004"/>
    </source>
</evidence>
<keyword evidence="5" id="KW-0223">Dioxygenase</keyword>
<dbReference type="Gene3D" id="3.30.2020.30">
    <property type="match status" value="1"/>
</dbReference>
<dbReference type="GO" id="GO:0005739">
    <property type="term" value="C:mitochondrion"/>
    <property type="evidence" value="ECO:0007669"/>
    <property type="project" value="TreeGrafter"/>
</dbReference>
<dbReference type="EMBL" id="JAUCMV010000004">
    <property type="protein sequence ID" value="KAK0403302.1"/>
    <property type="molecule type" value="Genomic_DNA"/>
</dbReference>